<sequence length="115" mass="13250">MKHYGVREGRGEEKRGKERRREEKRSGRRHASVKAPKARDPCGEAQQQGTVRDAAEHGELPPLAPATPAPRRSCGIKRNADSDRRDKWTRRQTMYPPRRVPHSSQTRRRTPIASY</sequence>
<keyword evidence="3" id="KW-1185">Reference proteome</keyword>
<proteinExistence type="predicted"/>
<feature type="region of interest" description="Disordered" evidence="1">
    <location>
        <begin position="1"/>
        <end position="115"/>
    </location>
</feature>
<accession>A0A7J6B8D3</accession>
<dbReference type="Proteomes" id="UP000593565">
    <property type="component" value="Unassembled WGS sequence"/>
</dbReference>
<evidence type="ECO:0000313" key="3">
    <source>
        <dbReference type="Proteomes" id="UP000593565"/>
    </source>
</evidence>
<gene>
    <name evidence="2" type="ORF">AMELA_G00035560</name>
</gene>
<feature type="compositionally biased region" description="Basic and acidic residues" evidence="1">
    <location>
        <begin position="1"/>
        <end position="25"/>
    </location>
</feature>
<evidence type="ECO:0000256" key="1">
    <source>
        <dbReference type="SAM" id="MobiDB-lite"/>
    </source>
</evidence>
<name>A0A7J6B8D3_AMEME</name>
<organism evidence="2 3">
    <name type="scientific">Ameiurus melas</name>
    <name type="common">Black bullhead</name>
    <name type="synonym">Silurus melas</name>
    <dbReference type="NCBI Taxonomy" id="219545"/>
    <lineage>
        <taxon>Eukaryota</taxon>
        <taxon>Metazoa</taxon>
        <taxon>Chordata</taxon>
        <taxon>Craniata</taxon>
        <taxon>Vertebrata</taxon>
        <taxon>Euteleostomi</taxon>
        <taxon>Actinopterygii</taxon>
        <taxon>Neopterygii</taxon>
        <taxon>Teleostei</taxon>
        <taxon>Ostariophysi</taxon>
        <taxon>Siluriformes</taxon>
        <taxon>Ictaluridae</taxon>
        <taxon>Ameiurus</taxon>
    </lineage>
</organism>
<comment type="caution">
    <text evidence="2">The sequence shown here is derived from an EMBL/GenBank/DDBJ whole genome shotgun (WGS) entry which is preliminary data.</text>
</comment>
<feature type="compositionally biased region" description="Basic residues" evidence="1">
    <location>
        <begin position="99"/>
        <end position="115"/>
    </location>
</feature>
<evidence type="ECO:0000313" key="2">
    <source>
        <dbReference type="EMBL" id="KAF4091312.1"/>
    </source>
</evidence>
<reference evidence="2 3" key="1">
    <citation type="submission" date="2020-02" db="EMBL/GenBank/DDBJ databases">
        <title>A chromosome-scale genome assembly of the black bullhead catfish (Ameiurus melas).</title>
        <authorList>
            <person name="Wen M."/>
            <person name="Zham M."/>
            <person name="Cabau C."/>
            <person name="Klopp C."/>
            <person name="Donnadieu C."/>
            <person name="Roques C."/>
            <person name="Bouchez O."/>
            <person name="Lampietro C."/>
            <person name="Jouanno E."/>
            <person name="Herpin A."/>
            <person name="Louis A."/>
            <person name="Berthelot C."/>
            <person name="Parey E."/>
            <person name="Roest-Crollius H."/>
            <person name="Braasch I."/>
            <person name="Postlethwait J."/>
            <person name="Robinson-Rechavi M."/>
            <person name="Echchiki A."/>
            <person name="Begum T."/>
            <person name="Montfort J."/>
            <person name="Schartl M."/>
            <person name="Bobe J."/>
            <person name="Guiguen Y."/>
        </authorList>
    </citation>
    <scope>NUCLEOTIDE SEQUENCE [LARGE SCALE GENOMIC DNA]</scope>
    <source>
        <strain evidence="2">M_S1</strain>
        <tissue evidence="2">Blood</tissue>
    </source>
</reference>
<protein>
    <submittedName>
        <fullName evidence="2">Uncharacterized protein</fullName>
    </submittedName>
</protein>
<dbReference type="EMBL" id="JAAGNN010000003">
    <property type="protein sequence ID" value="KAF4091312.1"/>
    <property type="molecule type" value="Genomic_DNA"/>
</dbReference>
<dbReference type="AlphaFoldDB" id="A0A7J6B8D3"/>